<feature type="binding site" evidence="2">
    <location>
        <position position="345"/>
    </location>
    <ligand>
        <name>Zn(2+)</name>
        <dbReference type="ChEBI" id="CHEBI:29105"/>
    </ligand>
</feature>
<comment type="subunit">
    <text evidence="2">Monomer. Associates with 30S ribosomal subunit, binds 16S rRNA.</text>
</comment>
<dbReference type="GO" id="GO:0005525">
    <property type="term" value="F:GTP binding"/>
    <property type="evidence" value="ECO:0007669"/>
    <property type="project" value="UniProtKB-UniRule"/>
</dbReference>
<comment type="similarity">
    <text evidence="2">Belongs to the TRAFAC class YlqF/YawG GTPase family. RsgA subfamily.</text>
</comment>
<dbReference type="Pfam" id="PF03193">
    <property type="entry name" value="RsgA_GTPase"/>
    <property type="match status" value="1"/>
</dbReference>
<dbReference type="GO" id="GO:0042274">
    <property type="term" value="P:ribosomal small subunit biogenesis"/>
    <property type="evidence" value="ECO:0007669"/>
    <property type="project" value="UniProtKB-UniRule"/>
</dbReference>
<evidence type="ECO:0000259" key="4">
    <source>
        <dbReference type="PROSITE" id="PS50936"/>
    </source>
</evidence>
<keyword evidence="2" id="KW-0963">Cytoplasm</keyword>
<dbReference type="SUPFAM" id="SSF52540">
    <property type="entry name" value="P-loop containing nucleoside triphosphate hydrolases"/>
    <property type="match status" value="1"/>
</dbReference>
<keyword evidence="2" id="KW-0547">Nucleotide-binding</keyword>
<keyword evidence="2" id="KW-0479">Metal-binding</keyword>
<feature type="binding site" evidence="2">
    <location>
        <position position="350"/>
    </location>
    <ligand>
        <name>Zn(2+)</name>
        <dbReference type="ChEBI" id="CHEBI:29105"/>
    </ligand>
</feature>
<dbReference type="EC" id="3.6.1.-" evidence="2"/>
<dbReference type="NCBIfam" id="TIGR00157">
    <property type="entry name" value="ribosome small subunit-dependent GTPase A"/>
    <property type="match status" value="1"/>
</dbReference>
<dbReference type="EMBL" id="AXCY01000013">
    <property type="protein sequence ID" value="KGM11829.1"/>
    <property type="molecule type" value="Genomic_DNA"/>
</dbReference>
<evidence type="ECO:0000313" key="5">
    <source>
        <dbReference type="EMBL" id="KGM11829.1"/>
    </source>
</evidence>
<evidence type="ECO:0000256" key="3">
    <source>
        <dbReference type="SAM" id="MobiDB-lite"/>
    </source>
</evidence>
<keyword evidence="2" id="KW-0694">RNA-binding</keyword>
<feature type="region of interest" description="Disordered" evidence="3">
    <location>
        <begin position="1"/>
        <end position="46"/>
    </location>
</feature>
<protein>
    <recommendedName>
        <fullName evidence="2">Small ribosomal subunit biogenesis GTPase RsgA</fullName>
        <ecNumber evidence="2">3.6.1.-</ecNumber>
    </recommendedName>
</protein>
<keyword evidence="2" id="KW-0378">Hydrolase</keyword>
<reference evidence="5 6" key="2">
    <citation type="journal article" date="2015" name="Stand. Genomic Sci.">
        <title>Draft genome sequence of Cellulomonas carbonis T26(T) and comparative analysis of six Cellulomonas genomes.</title>
        <authorList>
            <person name="Zhuang W."/>
            <person name="Zhang S."/>
            <person name="Xia X."/>
            <person name="Wang G."/>
        </authorList>
    </citation>
    <scope>NUCLEOTIDE SEQUENCE [LARGE SCALE GENOMIC DNA]</scope>
    <source>
        <strain evidence="5 6">T26</strain>
    </source>
</reference>
<sequence>MTSTHHPVRSIPDDREGPGPGPGPGLEGPHRRPARAAGRVAPHDDDALPALARLGWDADRPGTLTTPPEPLAPDVVVGRVCRAHLRAADVLVPDDDGTSLRVLTAQWHPRLVRETASDPRAVPAAGDWVVLRRTDRERTAFQIDAVLPRRTEVVRAEAGGTSHGQVLAANVDVAAVVEGLVPDLDLGRLERLLALAWSSGARPLVVLTKADLVTGTRSAVAEVAAVAPGVEVVTVATTLGRGLEPLREILAAGATIALLGASGVGKSTLLNALVAPTTAAGGGPMATRSLGVEGKGRHTTVTRELHLAPDGGAVLDTPGLRTVGLTAGTSLDEVFTDVTDLAGGCRFRDCTHRTEPGCAVLAAVADGRLTARRLESHRKLEREAMWVAARTDQRLRAELTDRWKQVARSQRRSPKRR</sequence>
<dbReference type="HAMAP" id="MF_01820">
    <property type="entry name" value="GTPase_RsgA"/>
    <property type="match status" value="1"/>
</dbReference>
<comment type="function">
    <text evidence="2">One of several proteins that assist in the late maturation steps of the functional core of the 30S ribosomal subunit. Helps release RbfA from mature subunits. May play a role in the assembly of ribosomal proteins into the subunit. Circularly permuted GTPase that catalyzes slow GTP hydrolysis, GTPase activity is stimulated by the 30S ribosomal subunit.</text>
</comment>
<dbReference type="RefSeq" id="WP_052425964.1">
    <property type="nucleotide sequence ID" value="NZ_AXCY01000013.1"/>
</dbReference>
<dbReference type="OrthoDB" id="9809485at2"/>
<gene>
    <name evidence="2" type="primary">rsgA</name>
    <name evidence="5" type="ORF">N868_06265</name>
</gene>
<evidence type="ECO:0000313" key="6">
    <source>
        <dbReference type="Proteomes" id="UP000029839"/>
    </source>
</evidence>
<keyword evidence="2" id="KW-0862">Zinc</keyword>
<dbReference type="Gene3D" id="3.40.50.300">
    <property type="entry name" value="P-loop containing nucleotide triphosphate hydrolases"/>
    <property type="match status" value="1"/>
</dbReference>
<dbReference type="Proteomes" id="UP000029839">
    <property type="component" value="Unassembled WGS sequence"/>
</dbReference>
<keyword evidence="2" id="KW-0342">GTP-binding</keyword>
<dbReference type="InterPro" id="IPR004881">
    <property type="entry name" value="Ribosome_biogen_GTPase_RsgA"/>
</dbReference>
<feature type="binding site" evidence="2">
    <location>
        <position position="358"/>
    </location>
    <ligand>
        <name>Zn(2+)</name>
        <dbReference type="ChEBI" id="CHEBI:29105"/>
    </ligand>
</feature>
<feature type="binding site" evidence="2">
    <location>
        <begin position="208"/>
        <end position="211"/>
    </location>
    <ligand>
        <name>GTP</name>
        <dbReference type="ChEBI" id="CHEBI:37565"/>
    </ligand>
</feature>
<dbReference type="AlphaFoldDB" id="A0A0A0BXF4"/>
<accession>A0A0A0BXF4</accession>
<dbReference type="GO" id="GO:0019843">
    <property type="term" value="F:rRNA binding"/>
    <property type="evidence" value="ECO:0007669"/>
    <property type="project" value="UniProtKB-KW"/>
</dbReference>
<feature type="binding site" evidence="2">
    <location>
        <position position="352"/>
    </location>
    <ligand>
        <name>Zn(2+)</name>
        <dbReference type="ChEBI" id="CHEBI:29105"/>
    </ligand>
</feature>
<keyword evidence="6" id="KW-1185">Reference proteome</keyword>
<comment type="cofactor">
    <cofactor evidence="2">
        <name>Zn(2+)</name>
        <dbReference type="ChEBI" id="CHEBI:29105"/>
    </cofactor>
    <text evidence="2">Binds 1 zinc ion per subunit.</text>
</comment>
<dbReference type="PROSITE" id="PS50936">
    <property type="entry name" value="ENGC_GTPASE"/>
    <property type="match status" value="1"/>
</dbReference>
<evidence type="ECO:0000256" key="2">
    <source>
        <dbReference type="HAMAP-Rule" id="MF_01820"/>
    </source>
</evidence>
<comment type="subcellular location">
    <subcellularLocation>
        <location evidence="2">Cytoplasm</location>
    </subcellularLocation>
</comment>
<dbReference type="GO" id="GO:0046872">
    <property type="term" value="F:metal ion binding"/>
    <property type="evidence" value="ECO:0007669"/>
    <property type="project" value="UniProtKB-KW"/>
</dbReference>
<dbReference type="PANTHER" id="PTHR32120:SF10">
    <property type="entry name" value="SMALL RIBOSOMAL SUBUNIT BIOGENESIS GTPASE RSGA"/>
    <property type="match status" value="1"/>
</dbReference>
<keyword evidence="1 2" id="KW-0690">Ribosome biogenesis</keyword>
<dbReference type="InterPro" id="IPR010914">
    <property type="entry name" value="RsgA_GTPase_dom"/>
</dbReference>
<dbReference type="CDD" id="cd01854">
    <property type="entry name" value="YjeQ_EngC"/>
    <property type="match status" value="1"/>
</dbReference>
<feature type="domain" description="EngC GTPase" evidence="4">
    <location>
        <begin position="169"/>
        <end position="321"/>
    </location>
</feature>
<dbReference type="GO" id="GO:0005737">
    <property type="term" value="C:cytoplasm"/>
    <property type="evidence" value="ECO:0007669"/>
    <property type="project" value="UniProtKB-SubCell"/>
</dbReference>
<evidence type="ECO:0000256" key="1">
    <source>
        <dbReference type="ARBA" id="ARBA00022517"/>
    </source>
</evidence>
<name>A0A0A0BXF4_9CELL</name>
<comment type="caution">
    <text evidence="5">The sequence shown here is derived from an EMBL/GenBank/DDBJ whole genome shotgun (WGS) entry which is preliminary data.</text>
</comment>
<proteinExistence type="inferred from homology"/>
<dbReference type="InterPro" id="IPR027417">
    <property type="entry name" value="P-loop_NTPase"/>
</dbReference>
<feature type="binding site" evidence="2">
    <location>
        <begin position="260"/>
        <end position="268"/>
    </location>
    <ligand>
        <name>GTP</name>
        <dbReference type="ChEBI" id="CHEBI:37565"/>
    </ligand>
</feature>
<organism evidence="5 6">
    <name type="scientific">Cellulomonas carbonis T26</name>
    <dbReference type="NCBI Taxonomy" id="947969"/>
    <lineage>
        <taxon>Bacteria</taxon>
        <taxon>Bacillati</taxon>
        <taxon>Actinomycetota</taxon>
        <taxon>Actinomycetes</taxon>
        <taxon>Micrococcales</taxon>
        <taxon>Cellulomonadaceae</taxon>
        <taxon>Cellulomonas</taxon>
    </lineage>
</organism>
<dbReference type="GO" id="GO:0003924">
    <property type="term" value="F:GTPase activity"/>
    <property type="evidence" value="ECO:0007669"/>
    <property type="project" value="UniProtKB-UniRule"/>
</dbReference>
<dbReference type="PANTHER" id="PTHR32120">
    <property type="entry name" value="SMALL RIBOSOMAL SUBUNIT BIOGENESIS GTPASE RSGA"/>
    <property type="match status" value="1"/>
</dbReference>
<dbReference type="Gene3D" id="1.10.40.50">
    <property type="entry name" value="Probable gtpase engc, domain 3"/>
    <property type="match status" value="1"/>
</dbReference>
<keyword evidence="2" id="KW-0699">rRNA-binding</keyword>
<reference evidence="5 6" key="1">
    <citation type="submission" date="2013-08" db="EMBL/GenBank/DDBJ databases">
        <title>Genome sequencing of Cellulomonas carbonis T26.</title>
        <authorList>
            <person name="Chen F."/>
            <person name="Li Y."/>
            <person name="Wang G."/>
        </authorList>
    </citation>
    <scope>NUCLEOTIDE SEQUENCE [LARGE SCALE GENOMIC DNA]</scope>
    <source>
        <strain evidence="5 6">T26</strain>
    </source>
</reference>